<dbReference type="Gene3D" id="1.10.600.10">
    <property type="entry name" value="Farnesyl Diphosphate Synthase"/>
    <property type="match status" value="1"/>
</dbReference>
<dbReference type="InterPro" id="IPR001906">
    <property type="entry name" value="Terpene_synth_N"/>
</dbReference>
<dbReference type="SUPFAM" id="SSF48239">
    <property type="entry name" value="Terpenoid cyclases/Protein prenyltransferases"/>
    <property type="match status" value="1"/>
</dbReference>
<dbReference type="SFLD" id="SFLDS00005">
    <property type="entry name" value="Isoprenoid_Synthase_Type_I"/>
    <property type="match status" value="1"/>
</dbReference>
<dbReference type="InterPro" id="IPR008930">
    <property type="entry name" value="Terpenoid_cyclase/PrenylTrfase"/>
</dbReference>
<dbReference type="GO" id="GO:0016102">
    <property type="term" value="P:diterpenoid biosynthetic process"/>
    <property type="evidence" value="ECO:0007669"/>
    <property type="project" value="InterPro"/>
</dbReference>
<evidence type="ECO:0000256" key="3">
    <source>
        <dbReference type="ARBA" id="ARBA00022723"/>
    </source>
</evidence>
<dbReference type="SFLD" id="SFLDG01019">
    <property type="entry name" value="Terpene_Cyclase_Like_1_C_Termi"/>
    <property type="match status" value="1"/>
</dbReference>
<dbReference type="InterPro" id="IPR050148">
    <property type="entry name" value="Terpene_synthase-like"/>
</dbReference>
<evidence type="ECO:0000313" key="7">
    <source>
        <dbReference type="Proteomes" id="UP001341281"/>
    </source>
</evidence>
<name>A0AAQ3UKH3_PASNO</name>
<gene>
    <name evidence="6" type="ORF">U9M48_037108</name>
</gene>
<evidence type="ECO:0000256" key="1">
    <source>
        <dbReference type="ARBA" id="ARBA00001936"/>
    </source>
</evidence>
<dbReference type="InterPro" id="IPR005630">
    <property type="entry name" value="Terpene_synthase_metal-bd"/>
</dbReference>
<sequence length="622" mass="70728">MKLTFNGGGHSRGGCPAAGAAGWPLVAGVVASPGTQVLLQLVGQVNTSLSERHEPSSRWTRATSAIAASATANARIQLKVTEDRASRNIASFQPSIWGDFFLTHSSPLATSAHQQAWMVHRAEQLKEQVGKLIATSSTCSLYQRIHLIDVLERLCLNHLFEEEINDVLNQMNNIDVSGCDLQTVAMWFYLLRKHGYRVSPDVFANFREEQGSFAANNPRDLLSLYNAASLRIHGEIILDEAISFTKKCLESIMPWMDASLASEIKCALVIPLPRSVRIYEAKSHMSEYGKEAEANELIMELAKLNYNLVQLQYQEELKIITRWWNGLELRSTLSFARDRVVECYFWIVGVYFEPSYSRARIILSKVLALVSILDDTYDVYGTSQECELFTKCVESWNPAVATGLPQNMRFLFGKLLDTCQSIEDDLAPEEKYRMPYLKNFIVDLVRAYNKEVQWREQGYVPSTVEEHLQVSARSGACHLLSCTSFVGMGDVATEESFEWVCSVPEIVQALCIILRLSDDLKSYEREKMTSHVASTIDSCMKEHKVPVQEARVLIEDMIDETWKVFNEEWLNMKNHQPKELLERIFNLTRTMVYMYKQDDAYTNCHVIKDTIRSLFVEPVSIM</sequence>
<dbReference type="AlphaFoldDB" id="A0AAQ3UKH3"/>
<dbReference type="PANTHER" id="PTHR31225:SF228">
    <property type="entry name" value="ALPHA-TERPINEOL SYNTHASE, CHLOROPLASTIC"/>
    <property type="match status" value="1"/>
</dbReference>
<dbReference type="EMBL" id="CP144752">
    <property type="protein sequence ID" value="WVZ90849.1"/>
    <property type="molecule type" value="Genomic_DNA"/>
</dbReference>
<comment type="cofactor">
    <cofactor evidence="2">
        <name>Mg(2+)</name>
        <dbReference type="ChEBI" id="CHEBI:18420"/>
    </cofactor>
</comment>
<dbReference type="InterPro" id="IPR044814">
    <property type="entry name" value="Terpene_cyclase_plant_C1"/>
</dbReference>
<dbReference type="GO" id="GO:0000287">
    <property type="term" value="F:magnesium ion binding"/>
    <property type="evidence" value="ECO:0007669"/>
    <property type="project" value="InterPro"/>
</dbReference>
<dbReference type="GO" id="GO:0010333">
    <property type="term" value="F:terpene synthase activity"/>
    <property type="evidence" value="ECO:0007669"/>
    <property type="project" value="InterPro"/>
</dbReference>
<evidence type="ECO:0000259" key="5">
    <source>
        <dbReference type="Pfam" id="PF03936"/>
    </source>
</evidence>
<dbReference type="InterPro" id="IPR036965">
    <property type="entry name" value="Terpene_synth_N_sf"/>
</dbReference>
<accession>A0AAQ3UKH3</accession>
<dbReference type="Proteomes" id="UP001341281">
    <property type="component" value="Chromosome 08"/>
</dbReference>
<dbReference type="InterPro" id="IPR034741">
    <property type="entry name" value="Terpene_cyclase-like_1_C"/>
</dbReference>
<dbReference type="InterPro" id="IPR008949">
    <property type="entry name" value="Isoprenoid_synthase_dom_sf"/>
</dbReference>
<protein>
    <submittedName>
        <fullName evidence="6">Uncharacterized protein</fullName>
    </submittedName>
</protein>
<evidence type="ECO:0000259" key="4">
    <source>
        <dbReference type="Pfam" id="PF01397"/>
    </source>
</evidence>
<dbReference type="Gene3D" id="1.50.10.130">
    <property type="entry name" value="Terpene synthase, N-terminal domain"/>
    <property type="match status" value="1"/>
</dbReference>
<proteinExistence type="predicted"/>
<keyword evidence="3" id="KW-0479">Metal-binding</keyword>
<dbReference type="Pfam" id="PF03936">
    <property type="entry name" value="Terpene_synth_C"/>
    <property type="match status" value="1"/>
</dbReference>
<evidence type="ECO:0000256" key="2">
    <source>
        <dbReference type="ARBA" id="ARBA00001946"/>
    </source>
</evidence>
<comment type="cofactor">
    <cofactor evidence="1">
        <name>Mn(2+)</name>
        <dbReference type="ChEBI" id="CHEBI:29035"/>
    </cofactor>
</comment>
<feature type="domain" description="Terpene synthase metal-binding" evidence="5">
    <location>
        <begin position="327"/>
        <end position="563"/>
    </location>
</feature>
<reference evidence="6 7" key="1">
    <citation type="submission" date="2024-02" db="EMBL/GenBank/DDBJ databases">
        <title>High-quality chromosome-scale genome assembly of Pensacola bahiagrass (Paspalum notatum Flugge var. saurae).</title>
        <authorList>
            <person name="Vega J.M."/>
            <person name="Podio M."/>
            <person name="Orjuela J."/>
            <person name="Siena L.A."/>
            <person name="Pessino S.C."/>
            <person name="Combes M.C."/>
            <person name="Mariac C."/>
            <person name="Albertini E."/>
            <person name="Pupilli F."/>
            <person name="Ortiz J.P.A."/>
            <person name="Leblanc O."/>
        </authorList>
    </citation>
    <scope>NUCLEOTIDE SEQUENCE [LARGE SCALE GENOMIC DNA]</scope>
    <source>
        <strain evidence="6">R1</strain>
        <tissue evidence="6">Leaf</tissue>
    </source>
</reference>
<dbReference type="SUPFAM" id="SSF48576">
    <property type="entry name" value="Terpenoid synthases"/>
    <property type="match status" value="1"/>
</dbReference>
<feature type="domain" description="Terpene synthase N-terminal" evidence="4">
    <location>
        <begin position="96"/>
        <end position="268"/>
    </location>
</feature>
<dbReference type="FunFam" id="1.10.600.10:FF:000007">
    <property type="entry name" value="Isoprene synthase, chloroplastic"/>
    <property type="match status" value="1"/>
</dbReference>
<organism evidence="6 7">
    <name type="scientific">Paspalum notatum var. saurae</name>
    <dbReference type="NCBI Taxonomy" id="547442"/>
    <lineage>
        <taxon>Eukaryota</taxon>
        <taxon>Viridiplantae</taxon>
        <taxon>Streptophyta</taxon>
        <taxon>Embryophyta</taxon>
        <taxon>Tracheophyta</taxon>
        <taxon>Spermatophyta</taxon>
        <taxon>Magnoliopsida</taxon>
        <taxon>Liliopsida</taxon>
        <taxon>Poales</taxon>
        <taxon>Poaceae</taxon>
        <taxon>PACMAD clade</taxon>
        <taxon>Panicoideae</taxon>
        <taxon>Andropogonodae</taxon>
        <taxon>Paspaleae</taxon>
        <taxon>Paspalinae</taxon>
        <taxon>Paspalum</taxon>
    </lineage>
</organism>
<evidence type="ECO:0000313" key="6">
    <source>
        <dbReference type="EMBL" id="WVZ90849.1"/>
    </source>
</evidence>
<dbReference type="CDD" id="cd00684">
    <property type="entry name" value="Terpene_cyclase_plant_C1"/>
    <property type="match status" value="1"/>
</dbReference>
<keyword evidence="7" id="KW-1185">Reference proteome</keyword>
<dbReference type="PANTHER" id="PTHR31225">
    <property type="entry name" value="OS04G0344100 PROTEIN-RELATED"/>
    <property type="match status" value="1"/>
</dbReference>
<dbReference type="Pfam" id="PF01397">
    <property type="entry name" value="Terpene_synth"/>
    <property type="match status" value="1"/>
</dbReference>